<organism evidence="1">
    <name type="scientific">marine sediment metagenome</name>
    <dbReference type="NCBI Taxonomy" id="412755"/>
    <lineage>
        <taxon>unclassified sequences</taxon>
        <taxon>metagenomes</taxon>
        <taxon>ecological metagenomes</taxon>
    </lineage>
</organism>
<sequence length="135" mass="14398">MPGPFVKIDPAAEGVNCALCYGIGKPFGNIVTPERITVVFTGIQRGPGWLPGDPEPPNGSYRLNQVAPCTFQFVGANWITAISWTVDRTTVELLNPLFTAFSSQPTLNCQTFVPNELSGPAVDFINGTATISPEG</sequence>
<reference evidence="1" key="1">
    <citation type="journal article" date="2015" name="Nature">
        <title>Complex archaea that bridge the gap between prokaryotes and eukaryotes.</title>
        <authorList>
            <person name="Spang A."/>
            <person name="Saw J.H."/>
            <person name="Jorgensen S.L."/>
            <person name="Zaremba-Niedzwiedzka K."/>
            <person name="Martijn J."/>
            <person name="Lind A.E."/>
            <person name="van Eijk R."/>
            <person name="Schleper C."/>
            <person name="Guy L."/>
            <person name="Ettema T.J."/>
        </authorList>
    </citation>
    <scope>NUCLEOTIDE SEQUENCE</scope>
</reference>
<protein>
    <submittedName>
        <fullName evidence="1">Uncharacterized protein</fullName>
    </submittedName>
</protein>
<name>A0A0F9P2P0_9ZZZZ</name>
<gene>
    <name evidence="1" type="ORF">LCGC14_1189130</name>
</gene>
<dbReference type="AlphaFoldDB" id="A0A0F9P2P0"/>
<evidence type="ECO:0000313" key="1">
    <source>
        <dbReference type="EMBL" id="KKM95340.1"/>
    </source>
</evidence>
<proteinExistence type="predicted"/>
<dbReference type="EMBL" id="LAZR01006019">
    <property type="protein sequence ID" value="KKM95340.1"/>
    <property type="molecule type" value="Genomic_DNA"/>
</dbReference>
<accession>A0A0F9P2P0</accession>
<comment type="caution">
    <text evidence="1">The sequence shown here is derived from an EMBL/GenBank/DDBJ whole genome shotgun (WGS) entry which is preliminary data.</text>
</comment>